<dbReference type="Pfam" id="PF13855">
    <property type="entry name" value="LRR_8"/>
    <property type="match status" value="1"/>
</dbReference>
<keyword evidence="3" id="KW-0539">Nucleus</keyword>
<dbReference type="InterPro" id="IPR057437">
    <property type="entry name" value="PIF1/LRR1_PH"/>
</dbReference>
<feature type="domain" description="PIF1/LRR1 pleckstrin homology" evidence="4">
    <location>
        <begin position="1"/>
        <end position="112"/>
    </location>
</feature>
<sequence length="398" mass="44774">MRLTCDAHLTYRKTGGGRRLGQAVITITPNIKKKSEYNLVITTRKNEAGFIYRNVRSNIKKMFTSCVREGKLTISLKEPEHDVLIRMATVVQLENFIKVLQAAQKGLELPNKLTIQPPTKIKPKVTRMEISQRGDYPIRGFPMELRTLRILNIKLTRLQNKVLDLANLVDLVVENNLLEEVPKALASMSLNTLSLQGNKIKRVYDIFSGTLGSTIKVLNLSHNEITQIPYSLCRTKLHVLDLSYNQLETLPPSFHGGEQMTVLKINNNRIRYLPANLCIRTAEVTLRANSDLFETVQQSKPTPGAMTLLDFAGRAVHQAFCVSRVNVDKAIPQILYPYLLSFVPCGGCGRLTFPSPQRRTLRHVHVLDFAASLVSEIGENGMVRKADIRCCPKCARSL</sequence>
<dbReference type="SUPFAM" id="SSF52058">
    <property type="entry name" value="L domain-like"/>
    <property type="match status" value="1"/>
</dbReference>
<evidence type="ECO:0000256" key="3">
    <source>
        <dbReference type="ARBA" id="ARBA00023242"/>
    </source>
</evidence>
<dbReference type="GO" id="GO:0005737">
    <property type="term" value="C:cytoplasm"/>
    <property type="evidence" value="ECO:0007669"/>
    <property type="project" value="TreeGrafter"/>
</dbReference>
<proteinExistence type="predicted"/>
<dbReference type="InterPro" id="IPR032675">
    <property type="entry name" value="LRR_dom_sf"/>
</dbReference>
<dbReference type="AlphaFoldDB" id="A0A1V9XMF1"/>
<comment type="caution">
    <text evidence="5">The sequence shown here is derived from an EMBL/GenBank/DDBJ whole genome shotgun (WGS) entry which is preliminary data.</text>
</comment>
<accession>A0A1V9XMF1</accession>
<evidence type="ECO:0000256" key="1">
    <source>
        <dbReference type="ARBA" id="ARBA00022614"/>
    </source>
</evidence>
<dbReference type="PANTHER" id="PTHR48051:SF1">
    <property type="entry name" value="RAS SUPPRESSOR PROTEIN 1"/>
    <property type="match status" value="1"/>
</dbReference>
<evidence type="ECO:0000313" key="6">
    <source>
        <dbReference type="Proteomes" id="UP000192247"/>
    </source>
</evidence>
<dbReference type="InterPro" id="IPR001611">
    <property type="entry name" value="Leu-rich_rpt"/>
</dbReference>
<evidence type="ECO:0000313" key="5">
    <source>
        <dbReference type="EMBL" id="OQR74689.1"/>
    </source>
</evidence>
<dbReference type="EMBL" id="MNPL01007568">
    <property type="protein sequence ID" value="OQR74689.1"/>
    <property type="molecule type" value="Genomic_DNA"/>
</dbReference>
<evidence type="ECO:0000259" key="4">
    <source>
        <dbReference type="Pfam" id="PF25344"/>
    </source>
</evidence>
<dbReference type="PROSITE" id="PS51450">
    <property type="entry name" value="LRR"/>
    <property type="match status" value="2"/>
</dbReference>
<dbReference type="PANTHER" id="PTHR48051">
    <property type="match status" value="1"/>
</dbReference>
<dbReference type="InParanoid" id="A0A1V9XMF1"/>
<evidence type="ECO:0000256" key="2">
    <source>
        <dbReference type="ARBA" id="ARBA00022737"/>
    </source>
</evidence>
<dbReference type="FunCoup" id="A0A1V9XMF1">
    <property type="interactions" value="543"/>
</dbReference>
<protein>
    <submittedName>
        <fullName evidence="5">Leucine-rich repeat protein 1-like</fullName>
    </submittedName>
</protein>
<dbReference type="OrthoDB" id="17912at2759"/>
<dbReference type="Pfam" id="PF25344">
    <property type="entry name" value="PH_LRR1"/>
    <property type="match status" value="1"/>
</dbReference>
<name>A0A1V9XMF1_9ACAR</name>
<gene>
    <name evidence="5" type="ORF">BIW11_08901</name>
</gene>
<keyword evidence="2" id="KW-0677">Repeat</keyword>
<organism evidence="5 6">
    <name type="scientific">Tropilaelaps mercedesae</name>
    <dbReference type="NCBI Taxonomy" id="418985"/>
    <lineage>
        <taxon>Eukaryota</taxon>
        <taxon>Metazoa</taxon>
        <taxon>Ecdysozoa</taxon>
        <taxon>Arthropoda</taxon>
        <taxon>Chelicerata</taxon>
        <taxon>Arachnida</taxon>
        <taxon>Acari</taxon>
        <taxon>Parasitiformes</taxon>
        <taxon>Mesostigmata</taxon>
        <taxon>Gamasina</taxon>
        <taxon>Dermanyssoidea</taxon>
        <taxon>Laelapidae</taxon>
        <taxon>Tropilaelaps</taxon>
    </lineage>
</organism>
<dbReference type="STRING" id="418985.A0A1V9XMF1"/>
<dbReference type="InterPro" id="IPR050216">
    <property type="entry name" value="LRR_domain-containing"/>
</dbReference>
<reference evidence="5 6" key="1">
    <citation type="journal article" date="2017" name="Gigascience">
        <title>Draft genome of the honey bee ectoparasitic mite, Tropilaelaps mercedesae, is shaped by the parasitic life history.</title>
        <authorList>
            <person name="Dong X."/>
            <person name="Armstrong S.D."/>
            <person name="Xia D."/>
            <person name="Makepeace B.L."/>
            <person name="Darby A.C."/>
            <person name="Kadowaki T."/>
        </authorList>
    </citation>
    <scope>NUCLEOTIDE SEQUENCE [LARGE SCALE GENOMIC DNA]</scope>
    <source>
        <strain evidence="5">Wuxi-XJTLU</strain>
    </source>
</reference>
<dbReference type="Gene3D" id="3.80.10.10">
    <property type="entry name" value="Ribonuclease Inhibitor"/>
    <property type="match status" value="1"/>
</dbReference>
<keyword evidence="6" id="KW-1185">Reference proteome</keyword>
<keyword evidence="1" id="KW-0433">Leucine-rich repeat</keyword>
<dbReference type="Proteomes" id="UP000192247">
    <property type="component" value="Unassembled WGS sequence"/>
</dbReference>
<dbReference type="SMART" id="SM00369">
    <property type="entry name" value="LRR_TYP"/>
    <property type="match status" value="4"/>
</dbReference>
<dbReference type="InterPro" id="IPR003591">
    <property type="entry name" value="Leu-rich_rpt_typical-subtyp"/>
</dbReference>